<evidence type="ECO:0000259" key="8">
    <source>
        <dbReference type="PROSITE" id="PS51387"/>
    </source>
</evidence>
<evidence type="ECO:0000256" key="4">
    <source>
        <dbReference type="ARBA" id="ARBA00022827"/>
    </source>
</evidence>
<evidence type="ECO:0000313" key="9">
    <source>
        <dbReference type="EMBL" id="AUW94130.1"/>
    </source>
</evidence>
<name>A0ABN5H0K0_9FIRM</name>
<dbReference type="InterPro" id="IPR016164">
    <property type="entry name" value="FAD-linked_Oxase-like_C"/>
</dbReference>
<proteinExistence type="inferred from homology"/>
<comment type="cofactor">
    <cofactor evidence="1">
        <name>FAD</name>
        <dbReference type="ChEBI" id="CHEBI:57692"/>
    </cofactor>
</comment>
<evidence type="ECO:0000256" key="5">
    <source>
        <dbReference type="ARBA" id="ARBA00022946"/>
    </source>
</evidence>
<dbReference type="EMBL" id="CP019454">
    <property type="protein sequence ID" value="AUW94130.1"/>
    <property type="molecule type" value="Genomic_DNA"/>
</dbReference>
<evidence type="ECO:0000256" key="1">
    <source>
        <dbReference type="ARBA" id="ARBA00001974"/>
    </source>
</evidence>
<keyword evidence="3" id="KW-0285">Flavoprotein</keyword>
<dbReference type="SUPFAM" id="SSF56176">
    <property type="entry name" value="FAD-binding/transporter-associated domain-like"/>
    <property type="match status" value="1"/>
</dbReference>
<dbReference type="Pfam" id="PF01565">
    <property type="entry name" value="FAD_binding_4"/>
    <property type="match status" value="1"/>
</dbReference>
<dbReference type="SUPFAM" id="SSF55103">
    <property type="entry name" value="FAD-linked oxidases, C-terminal domain"/>
    <property type="match status" value="1"/>
</dbReference>
<dbReference type="InterPro" id="IPR006094">
    <property type="entry name" value="Oxid_FAD_bind_N"/>
</dbReference>
<evidence type="ECO:0000313" key="10">
    <source>
        <dbReference type="Proteomes" id="UP000325292"/>
    </source>
</evidence>
<dbReference type="Gene3D" id="3.30.70.2740">
    <property type="match status" value="1"/>
</dbReference>
<dbReference type="InterPro" id="IPR016166">
    <property type="entry name" value="FAD-bd_PCMH"/>
</dbReference>
<keyword evidence="10" id="KW-1185">Reference proteome</keyword>
<protein>
    <recommendedName>
        <fullName evidence="7">D-lactate dehydrogenase (cytochrome)</fullName>
        <ecNumber evidence="7">1.1.2.4</ecNumber>
    </recommendedName>
</protein>
<dbReference type="EC" id="1.1.2.4" evidence="7"/>
<keyword evidence="5" id="KW-0809">Transit peptide</keyword>
<dbReference type="PROSITE" id="PS51387">
    <property type="entry name" value="FAD_PCMH"/>
    <property type="match status" value="1"/>
</dbReference>
<dbReference type="Gene3D" id="1.10.45.10">
    <property type="entry name" value="Vanillyl-alcohol Oxidase, Chain A, domain 4"/>
    <property type="match status" value="1"/>
</dbReference>
<dbReference type="InterPro" id="IPR036318">
    <property type="entry name" value="FAD-bd_PCMH-like_sf"/>
</dbReference>
<dbReference type="InterPro" id="IPR016171">
    <property type="entry name" value="Vanillyl_alc_oxidase_C-sub2"/>
</dbReference>
<evidence type="ECO:0000256" key="7">
    <source>
        <dbReference type="ARBA" id="ARBA00038897"/>
    </source>
</evidence>
<dbReference type="Gene3D" id="3.30.465.10">
    <property type="match status" value="1"/>
</dbReference>
<gene>
    <name evidence="9" type="ORF">BXT84_09325</name>
</gene>
<dbReference type="InterPro" id="IPR004113">
    <property type="entry name" value="FAD-bd_oxidored_4_C"/>
</dbReference>
<sequence length="457" mass="49601">MTWIDELIEIVGPDGLSTGESVKAQHARDFSYHHGHQPDVVVFPTNARQVSRIMQVAYRYQIPVIAYGQGTGVEGHTIPLQSGITIDFANMNRVVAVRPEDFVVQVEPGITRQALNKILGPYGLFFPVDPGADASLGGMASTNAAGTEALRYGAMRQHVLGLEVVLADGRVMRLGGPTMKSSAGYQLTSLFVGAEGTLGILTELTLKVYAIPQLTVAARAVFNTIEDAGEAATEMIMHGVAANRLELMDEQTIHSVNVVEGTEFPEQPTLFLELAGNHHNALLEDLETCRSVASDHGTSDWTVEWDADRRQALWHARHKAALDILAASGGSHPFTTDTAVPLSALPRALRHARETLNRMGIQGAVLGHVGDGNYHIVMGINPEDPHQLDQARAVNEAVIRYAWEQGGTCTGEHGIGMGKTRFLREERGESSALYWLIKDALDPHNLLNPGKTIPLRD</sequence>
<dbReference type="Pfam" id="PF02913">
    <property type="entry name" value="FAD-oxidase_C"/>
    <property type="match status" value="1"/>
</dbReference>
<dbReference type="InterPro" id="IPR016169">
    <property type="entry name" value="FAD-bd_PCMH_sub2"/>
</dbReference>
<dbReference type="PANTHER" id="PTHR11748">
    <property type="entry name" value="D-LACTATE DEHYDROGENASE"/>
    <property type="match status" value="1"/>
</dbReference>
<evidence type="ECO:0000256" key="2">
    <source>
        <dbReference type="ARBA" id="ARBA00008000"/>
    </source>
</evidence>
<reference evidence="9 10" key="1">
    <citation type="journal article" date="2019" name="Sci. Rep.">
        <title>Sulfobacillus thermotolerans: new insights into resistance and metabolic capacities of acidophilic chemolithotrophs.</title>
        <authorList>
            <person name="Panyushkina A.E."/>
            <person name="Babenko V.V."/>
            <person name="Nikitina A.S."/>
            <person name="Selezneva O.V."/>
            <person name="Tsaplina I.A."/>
            <person name="Letarova M.A."/>
            <person name="Kostryukova E.S."/>
            <person name="Letarov A.V."/>
        </authorList>
    </citation>
    <scope>NUCLEOTIDE SEQUENCE [LARGE SCALE GENOMIC DNA]</scope>
    <source>
        <strain evidence="9 10">Kr1</strain>
    </source>
</reference>
<keyword evidence="4" id="KW-0274">FAD</keyword>
<comment type="similarity">
    <text evidence="2">Belongs to the FAD-binding oxidoreductase/transferase type 4 family.</text>
</comment>
<evidence type="ECO:0000256" key="6">
    <source>
        <dbReference type="ARBA" id="ARBA00023002"/>
    </source>
</evidence>
<dbReference type="Proteomes" id="UP000325292">
    <property type="component" value="Chromosome"/>
</dbReference>
<organism evidence="9 10">
    <name type="scientific">Sulfobacillus thermotolerans</name>
    <dbReference type="NCBI Taxonomy" id="338644"/>
    <lineage>
        <taxon>Bacteria</taxon>
        <taxon>Bacillati</taxon>
        <taxon>Bacillota</taxon>
        <taxon>Clostridia</taxon>
        <taxon>Eubacteriales</taxon>
        <taxon>Clostridiales Family XVII. Incertae Sedis</taxon>
        <taxon>Sulfobacillus</taxon>
    </lineage>
</organism>
<dbReference type="PANTHER" id="PTHR11748:SF111">
    <property type="entry name" value="D-LACTATE DEHYDROGENASE, MITOCHONDRIAL-RELATED"/>
    <property type="match status" value="1"/>
</dbReference>
<evidence type="ECO:0000256" key="3">
    <source>
        <dbReference type="ARBA" id="ARBA00022630"/>
    </source>
</evidence>
<keyword evidence="6" id="KW-0560">Oxidoreductase</keyword>
<feature type="domain" description="FAD-binding PCMH-type" evidence="8">
    <location>
        <begin position="34"/>
        <end position="211"/>
    </location>
</feature>
<accession>A0ABN5H0K0</accession>